<reference evidence="2 3" key="1">
    <citation type="submission" date="2019-07" db="EMBL/GenBank/DDBJ databases">
        <title>Genomics analysis of Aphanomyces spp. identifies a new class of oomycete effector associated with host adaptation.</title>
        <authorList>
            <person name="Gaulin E."/>
        </authorList>
    </citation>
    <scope>NUCLEOTIDE SEQUENCE [LARGE SCALE GENOMIC DNA]</scope>
    <source>
        <strain evidence="2 3">ATCC 201684</strain>
    </source>
</reference>
<feature type="domain" description="WRKY19-like zinc finger" evidence="1">
    <location>
        <begin position="59"/>
        <end position="81"/>
    </location>
</feature>
<dbReference type="Proteomes" id="UP000481153">
    <property type="component" value="Unassembled WGS sequence"/>
</dbReference>
<dbReference type="AlphaFoldDB" id="A0A6G0XSG8"/>
<dbReference type="EMBL" id="VJMJ01000018">
    <property type="protein sequence ID" value="KAF0743314.1"/>
    <property type="molecule type" value="Genomic_DNA"/>
</dbReference>
<dbReference type="PANTHER" id="PTHR31827">
    <property type="entry name" value="EMB|CAB89363.1"/>
    <property type="match status" value="1"/>
</dbReference>
<keyword evidence="3" id="KW-1185">Reference proteome</keyword>
<comment type="caution">
    <text evidence="2">The sequence shown here is derived from an EMBL/GenBank/DDBJ whole genome shotgun (WGS) entry which is preliminary data.</text>
</comment>
<protein>
    <recommendedName>
        <fullName evidence="1">WRKY19-like zinc finger domain-containing protein</fullName>
    </recommendedName>
</protein>
<gene>
    <name evidence="2" type="ORF">Ae201684_001940</name>
</gene>
<name>A0A6G0XSG8_9STRA</name>
<dbReference type="InterPro" id="IPR056866">
    <property type="entry name" value="Znf_WRKY19"/>
</dbReference>
<evidence type="ECO:0000313" key="3">
    <source>
        <dbReference type="Proteomes" id="UP000481153"/>
    </source>
</evidence>
<sequence length="136" mass="14954">MVRTTCRSARCERFAKVDGLCLEHFRAADATQERPIISLWFGDAKAENSRSTNDLKSVRLCRVEGCSSYARRQGRCSRHGGCIVCSVDGCATPAQIGGKCRAHGGGIRCKSPGCRAFSRAHGLCFRHYRILVDTTK</sequence>
<dbReference type="VEuPathDB" id="FungiDB:AeMF1_007945"/>
<evidence type="ECO:0000259" key="1">
    <source>
        <dbReference type="Pfam" id="PF24906"/>
    </source>
</evidence>
<proteinExistence type="predicted"/>
<dbReference type="PANTHER" id="PTHR31827:SF1">
    <property type="entry name" value="EMB|CAB89363.1"/>
    <property type="match status" value="1"/>
</dbReference>
<evidence type="ECO:0000313" key="2">
    <source>
        <dbReference type="EMBL" id="KAF0743314.1"/>
    </source>
</evidence>
<accession>A0A6G0XSG8</accession>
<dbReference type="Pfam" id="PF24906">
    <property type="entry name" value="Zf_WRKY19"/>
    <property type="match status" value="1"/>
</dbReference>
<organism evidence="2 3">
    <name type="scientific">Aphanomyces euteiches</name>
    <dbReference type="NCBI Taxonomy" id="100861"/>
    <lineage>
        <taxon>Eukaryota</taxon>
        <taxon>Sar</taxon>
        <taxon>Stramenopiles</taxon>
        <taxon>Oomycota</taxon>
        <taxon>Saprolegniomycetes</taxon>
        <taxon>Saprolegniales</taxon>
        <taxon>Verrucalvaceae</taxon>
        <taxon>Aphanomyces</taxon>
    </lineage>
</organism>